<dbReference type="SUPFAM" id="SSF51445">
    <property type="entry name" value="(Trans)glycosidases"/>
    <property type="match status" value="1"/>
</dbReference>
<keyword evidence="4" id="KW-0732">Signal</keyword>
<feature type="domain" description="Glycoside hydrolase family 5" evidence="5">
    <location>
        <begin position="39"/>
        <end position="282"/>
    </location>
</feature>
<evidence type="ECO:0000313" key="6">
    <source>
        <dbReference type="EMBL" id="EJZ63927.1"/>
    </source>
</evidence>
<dbReference type="PANTHER" id="PTHR34142">
    <property type="entry name" value="ENDO-BETA-1,4-GLUCANASE A"/>
    <property type="match status" value="1"/>
</dbReference>
<dbReference type="EMBL" id="ADLE01000011">
    <property type="protein sequence ID" value="EJZ63927.1"/>
    <property type="molecule type" value="Genomic_DNA"/>
</dbReference>
<dbReference type="Pfam" id="PF00150">
    <property type="entry name" value="Cellulase"/>
    <property type="match status" value="1"/>
</dbReference>
<gene>
    <name evidence="6" type="ORF">HMPREF9448_01766</name>
</gene>
<proteinExistence type="inferred from homology"/>
<keyword evidence="7" id="KW-1185">Reference proteome</keyword>
<evidence type="ECO:0000256" key="3">
    <source>
        <dbReference type="RuleBase" id="RU361153"/>
    </source>
</evidence>
<dbReference type="InterPro" id="IPR001547">
    <property type="entry name" value="Glyco_hydro_5"/>
</dbReference>
<dbReference type="Gene3D" id="3.20.20.80">
    <property type="entry name" value="Glycosidases"/>
    <property type="match status" value="1"/>
</dbReference>
<evidence type="ECO:0000259" key="5">
    <source>
        <dbReference type="Pfam" id="PF00150"/>
    </source>
</evidence>
<dbReference type="PATRIC" id="fig|742726.3.peg.1851"/>
<comment type="caution">
    <text evidence="6">The sequence shown here is derived from an EMBL/GenBank/DDBJ whole genome shotgun (WGS) entry which is preliminary data.</text>
</comment>
<dbReference type="OrthoDB" id="154460at2"/>
<evidence type="ECO:0000313" key="7">
    <source>
        <dbReference type="Proteomes" id="UP000006044"/>
    </source>
</evidence>
<dbReference type="Proteomes" id="UP000006044">
    <property type="component" value="Unassembled WGS sequence"/>
</dbReference>
<dbReference type="HOGENOM" id="CLU_012932_3_0_10"/>
<dbReference type="PANTHER" id="PTHR34142:SF1">
    <property type="entry name" value="GLYCOSIDE HYDROLASE FAMILY 5 DOMAIN-CONTAINING PROTEIN"/>
    <property type="match status" value="1"/>
</dbReference>
<dbReference type="STRING" id="742726.HMPREF9448_01766"/>
<dbReference type="AlphaFoldDB" id="K0WXH5"/>
<feature type="signal peptide" evidence="4">
    <location>
        <begin position="1"/>
        <end position="21"/>
    </location>
</feature>
<organism evidence="6 7">
    <name type="scientific">Barnesiella intestinihominis YIT 11860</name>
    <dbReference type="NCBI Taxonomy" id="742726"/>
    <lineage>
        <taxon>Bacteria</taxon>
        <taxon>Pseudomonadati</taxon>
        <taxon>Bacteroidota</taxon>
        <taxon>Bacteroidia</taxon>
        <taxon>Bacteroidales</taxon>
        <taxon>Barnesiellaceae</taxon>
        <taxon>Barnesiella</taxon>
    </lineage>
</organism>
<evidence type="ECO:0000256" key="1">
    <source>
        <dbReference type="ARBA" id="ARBA00022801"/>
    </source>
</evidence>
<evidence type="ECO:0000256" key="4">
    <source>
        <dbReference type="SAM" id="SignalP"/>
    </source>
</evidence>
<dbReference type="InterPro" id="IPR017853">
    <property type="entry name" value="GH"/>
</dbReference>
<feature type="chain" id="PRO_5003840743" description="Glycoside hydrolase family 5 domain-containing protein" evidence="4">
    <location>
        <begin position="22"/>
        <end position="329"/>
    </location>
</feature>
<dbReference type="GO" id="GO:0000272">
    <property type="term" value="P:polysaccharide catabolic process"/>
    <property type="evidence" value="ECO:0007669"/>
    <property type="project" value="InterPro"/>
</dbReference>
<dbReference type="GO" id="GO:0004553">
    <property type="term" value="F:hydrolase activity, hydrolyzing O-glycosyl compounds"/>
    <property type="evidence" value="ECO:0007669"/>
    <property type="project" value="InterPro"/>
</dbReference>
<reference evidence="6 7" key="1">
    <citation type="submission" date="2012-08" db="EMBL/GenBank/DDBJ databases">
        <title>The Genome Sequence of Barnesiella intestinihominis YIT 11860.</title>
        <authorList>
            <consortium name="The Broad Institute Genome Sequencing Platform"/>
            <person name="Earl A."/>
            <person name="Ward D."/>
            <person name="Feldgarden M."/>
            <person name="Gevers D."/>
            <person name="Morotomi M."/>
            <person name="Walker B."/>
            <person name="Young S.K."/>
            <person name="Zeng Q."/>
            <person name="Gargeya S."/>
            <person name="Fitzgerald M."/>
            <person name="Haas B."/>
            <person name="Abouelleil A."/>
            <person name="Alvarado L."/>
            <person name="Arachchi H.M."/>
            <person name="Berlin A.M."/>
            <person name="Chapman S.B."/>
            <person name="Goldberg J."/>
            <person name="Griggs A."/>
            <person name="Gujja S."/>
            <person name="Hansen M."/>
            <person name="Howarth C."/>
            <person name="Imamovic A."/>
            <person name="Larimer J."/>
            <person name="McCowen C."/>
            <person name="Montmayeur A."/>
            <person name="Murphy C."/>
            <person name="Neiman D."/>
            <person name="Pearson M."/>
            <person name="Priest M."/>
            <person name="Roberts A."/>
            <person name="Saif S."/>
            <person name="Shea T."/>
            <person name="Sisk P."/>
            <person name="Sykes S."/>
            <person name="Wortman J."/>
            <person name="Nusbaum C."/>
            <person name="Birren B."/>
        </authorList>
    </citation>
    <scope>NUCLEOTIDE SEQUENCE [LARGE SCALE GENOMIC DNA]</scope>
    <source>
        <strain evidence="6 7">YIT 11860</strain>
    </source>
</reference>
<comment type="similarity">
    <text evidence="3">Belongs to the glycosyl hydrolase 5 (cellulase A) family.</text>
</comment>
<sequence length="329" mass="38234">MLKKQLFIISLLFGVISSAMAADPVKLYGQLQVNGNQLCSEQGEPVVLRGVSYGWHNLWPRFYNKKSVKWLKEDWKCTVLRAAMGTCIEDNYIENPEHALNCINAVVKAAIKNNVYVIIDWHTYYPQKEEAKAFFSMMAQKYGKYPHVIYEIYNEPMEDTWESVKEYATDIITEIRKYDPDNIILVGSPHWDQDLHLVAADPLQGFNNIMYTLHFYAATHKQELRDRATAAWEQGIPIFVSECAGMECTGDGPLDIEEWTRWVEWMEAHKISWVNWSISDKNETCSMLLPRADKNGGWDESLIKPAGRQSRKFIRQYNEAVYRTKKEKK</sequence>
<accession>K0WXH5</accession>
<name>K0WXH5_9BACT</name>
<keyword evidence="2 3" id="KW-0326">Glycosidase</keyword>
<dbReference type="eggNOG" id="COG2730">
    <property type="taxonomic scope" value="Bacteria"/>
</dbReference>
<keyword evidence="1 3" id="KW-0378">Hydrolase</keyword>
<protein>
    <recommendedName>
        <fullName evidence="5">Glycoside hydrolase family 5 domain-containing protein</fullName>
    </recommendedName>
</protein>
<evidence type="ECO:0000256" key="2">
    <source>
        <dbReference type="ARBA" id="ARBA00023295"/>
    </source>
</evidence>